<reference evidence="2 3" key="1">
    <citation type="submission" date="2015-06" db="EMBL/GenBank/DDBJ databases">
        <title>Draft genome of the ant-associated black yeast Phialophora attae CBS 131958.</title>
        <authorList>
            <person name="Moreno L.F."/>
            <person name="Stielow B.J."/>
            <person name="de Hoog S."/>
            <person name="Vicente V.A."/>
            <person name="Weiss V.A."/>
            <person name="de Vries M."/>
            <person name="Cruz L.M."/>
            <person name="Souza E.M."/>
        </authorList>
    </citation>
    <scope>NUCLEOTIDE SEQUENCE [LARGE SCALE GENOMIC DNA]</scope>
    <source>
        <strain evidence="2 3">CBS 131958</strain>
    </source>
</reference>
<organism evidence="2 3">
    <name type="scientific">Cyphellophora attinorum</name>
    <dbReference type="NCBI Taxonomy" id="1664694"/>
    <lineage>
        <taxon>Eukaryota</taxon>
        <taxon>Fungi</taxon>
        <taxon>Dikarya</taxon>
        <taxon>Ascomycota</taxon>
        <taxon>Pezizomycotina</taxon>
        <taxon>Eurotiomycetes</taxon>
        <taxon>Chaetothyriomycetidae</taxon>
        <taxon>Chaetothyriales</taxon>
        <taxon>Cyphellophoraceae</taxon>
        <taxon>Cyphellophora</taxon>
    </lineage>
</organism>
<dbReference type="RefSeq" id="XP_018000307.1">
    <property type="nucleotide sequence ID" value="XM_018148140.1"/>
</dbReference>
<evidence type="ECO:0000256" key="1">
    <source>
        <dbReference type="SAM" id="Phobius"/>
    </source>
</evidence>
<evidence type="ECO:0000313" key="3">
    <source>
        <dbReference type="Proteomes" id="UP000038010"/>
    </source>
</evidence>
<feature type="transmembrane region" description="Helical" evidence="1">
    <location>
        <begin position="46"/>
        <end position="64"/>
    </location>
</feature>
<dbReference type="GeneID" id="28740020"/>
<evidence type="ECO:0000313" key="2">
    <source>
        <dbReference type="EMBL" id="KPI40344.1"/>
    </source>
</evidence>
<dbReference type="Proteomes" id="UP000038010">
    <property type="component" value="Unassembled WGS sequence"/>
</dbReference>
<protein>
    <submittedName>
        <fullName evidence="2">Uncharacterized protein</fullName>
    </submittedName>
</protein>
<dbReference type="EMBL" id="LFJN01000012">
    <property type="protein sequence ID" value="KPI40344.1"/>
    <property type="molecule type" value="Genomic_DNA"/>
</dbReference>
<keyword evidence="1" id="KW-0812">Transmembrane</keyword>
<feature type="transmembrane region" description="Helical" evidence="1">
    <location>
        <begin position="101"/>
        <end position="119"/>
    </location>
</feature>
<dbReference type="VEuPathDB" id="FungiDB:AB675_7749"/>
<keyword evidence="1" id="KW-0472">Membrane</keyword>
<keyword evidence="1" id="KW-1133">Transmembrane helix</keyword>
<accession>A0A0N1NZI6</accession>
<gene>
    <name evidence="2" type="ORF">AB675_7749</name>
</gene>
<name>A0A0N1NZI6_9EURO</name>
<sequence>MHTVIIAQNRDCIYTPSVSSDEEATPLLEQPPHNKMGDQANEEFEIGAYLTMFSLGIGIPLAFVSHPVATTYSDLCICFTFAAIFSRYIELVQPGQYRIAYIAYQFFSMVLFQTVMVAARANTR</sequence>
<keyword evidence="3" id="KW-1185">Reference proteome</keyword>
<proteinExistence type="predicted"/>
<comment type="caution">
    <text evidence="2">The sequence shown here is derived from an EMBL/GenBank/DDBJ whole genome shotgun (WGS) entry which is preliminary data.</text>
</comment>
<dbReference type="AlphaFoldDB" id="A0A0N1NZI6"/>